<keyword evidence="3" id="KW-1185">Reference proteome</keyword>
<sequence>MRIARLVLISAFLYSLVLIVQSCKKDDSVKVFGYGNFGFINASPLDQSIDLYTKNVDDENAQSIKYNSDSTFSFVSPKFSYAQITQGNYLFDVKPAGKSNTLKIDTLGFNEGGYYSAFMLTKKDTANRDSNFIVSFKDDLISSTAPQRAKIRFLNFSPDAPALDLAIADTTLAPIASNRIFPSRDGGFIEIDASSSLILQIRQNGTSDVRYELPAFNARAGYLYTIYAKGYWNRDSTGTKAFSAVRIQNKDNQ</sequence>
<dbReference type="Pfam" id="PF14344">
    <property type="entry name" value="DUF4397"/>
    <property type="match status" value="1"/>
</dbReference>
<comment type="caution">
    <text evidence="2">The sequence shown here is derived from an EMBL/GenBank/DDBJ whole genome shotgun (WGS) entry which is preliminary data.</text>
</comment>
<reference evidence="2 3" key="1">
    <citation type="submission" date="2019-11" db="EMBL/GenBank/DDBJ databases">
        <title>Pedobacter sp. HMF7647 Genome sequencing and assembly.</title>
        <authorList>
            <person name="Kang H."/>
            <person name="Kim H."/>
            <person name="Joh K."/>
        </authorList>
    </citation>
    <scope>NUCLEOTIDE SEQUENCE [LARGE SCALE GENOMIC DNA]</scope>
    <source>
        <strain evidence="2 3">HMF7647</strain>
    </source>
</reference>
<dbReference type="PROSITE" id="PS51257">
    <property type="entry name" value="PROKAR_LIPOPROTEIN"/>
    <property type="match status" value="1"/>
</dbReference>
<feature type="domain" description="DUF4397" evidence="1">
    <location>
        <begin position="39"/>
        <end position="165"/>
    </location>
</feature>
<proteinExistence type="predicted"/>
<name>A0A7K1YG22_9SPHI</name>
<protein>
    <submittedName>
        <fullName evidence="2">DUF4397 domain-containing protein</fullName>
    </submittedName>
</protein>
<evidence type="ECO:0000313" key="2">
    <source>
        <dbReference type="EMBL" id="MXV52939.1"/>
    </source>
</evidence>
<evidence type="ECO:0000313" key="3">
    <source>
        <dbReference type="Proteomes" id="UP000466586"/>
    </source>
</evidence>
<evidence type="ECO:0000259" key="1">
    <source>
        <dbReference type="Pfam" id="PF14344"/>
    </source>
</evidence>
<dbReference type="AlphaFoldDB" id="A0A7K1YG22"/>
<dbReference type="Proteomes" id="UP000466586">
    <property type="component" value="Unassembled WGS sequence"/>
</dbReference>
<dbReference type="InterPro" id="IPR025510">
    <property type="entry name" value="DUF4397"/>
</dbReference>
<organism evidence="2 3">
    <name type="scientific">Hufsiella arboris</name>
    <dbReference type="NCBI Taxonomy" id="2695275"/>
    <lineage>
        <taxon>Bacteria</taxon>
        <taxon>Pseudomonadati</taxon>
        <taxon>Bacteroidota</taxon>
        <taxon>Sphingobacteriia</taxon>
        <taxon>Sphingobacteriales</taxon>
        <taxon>Sphingobacteriaceae</taxon>
        <taxon>Hufsiella</taxon>
    </lineage>
</organism>
<dbReference type="RefSeq" id="WP_160846118.1">
    <property type="nucleotide sequence ID" value="NZ_WVHT01000011.1"/>
</dbReference>
<gene>
    <name evidence="2" type="ORF">GS399_18360</name>
</gene>
<accession>A0A7K1YG22</accession>
<dbReference type="EMBL" id="WVHT01000011">
    <property type="protein sequence ID" value="MXV52939.1"/>
    <property type="molecule type" value="Genomic_DNA"/>
</dbReference>